<evidence type="ECO:0000259" key="5">
    <source>
        <dbReference type="PROSITE" id="PS50250"/>
    </source>
</evidence>
<comment type="function">
    <text evidence="4">Component of the eukaryotic translation initiation factor 3 (eIF-3) complex, which is involved in protein synthesis of a specialized repertoire of mRNAs and, together with other initiation factors, stimulates binding of mRNA and methionyl-tRNAi to the 40S ribosome. The eIF-3 complex specifically targets and initiates translation of a subset of mRNAs involved in cell proliferation.</text>
</comment>
<dbReference type="GO" id="GO:0003743">
    <property type="term" value="F:translation initiation factor activity"/>
    <property type="evidence" value="ECO:0007669"/>
    <property type="project" value="UniProtKB-UniRule"/>
</dbReference>
<keyword evidence="1 4" id="KW-0963">Cytoplasm</keyword>
<keyword evidence="3 4" id="KW-0648">Protein biosynthesis</keyword>
<reference evidence="6" key="1">
    <citation type="journal article" date="2020" name="bioRxiv">
        <title>Whole genome comparisons of ergot fungi reveals the divergence and evolution of species within the genus Claviceps are the result of varying mechanisms driving genome evolution and host range expansion.</title>
        <authorList>
            <person name="Wyka S.A."/>
            <person name="Mondo S.J."/>
            <person name="Liu M."/>
            <person name="Dettman J."/>
            <person name="Nalam V."/>
            <person name="Broders K.D."/>
        </authorList>
    </citation>
    <scope>NUCLEOTIDE SEQUENCE</scope>
    <source>
        <strain evidence="6">CCC 602</strain>
    </source>
</reference>
<dbReference type="PANTHER" id="PTHR13022:SF0">
    <property type="entry name" value="EUKARYOTIC TRANSLATION INITIATION FACTOR 3 SUBUNIT K"/>
    <property type="match status" value="1"/>
</dbReference>
<name>A0A9P7T3X0_9HYPO</name>
<comment type="subcellular location">
    <subcellularLocation>
        <location evidence="4">Cytoplasm</location>
    </subcellularLocation>
</comment>
<dbReference type="GO" id="GO:0001732">
    <property type="term" value="P:formation of cytoplasmic translation initiation complex"/>
    <property type="evidence" value="ECO:0007669"/>
    <property type="project" value="UniProtKB-UniRule"/>
</dbReference>
<keyword evidence="7" id="KW-1185">Reference proteome</keyword>
<dbReference type="InterPro" id="IPR016024">
    <property type="entry name" value="ARM-type_fold"/>
</dbReference>
<evidence type="ECO:0000313" key="7">
    <source>
        <dbReference type="Proteomes" id="UP000748025"/>
    </source>
</evidence>
<dbReference type="Pfam" id="PF10075">
    <property type="entry name" value="CSN8_PSD8_EIF3K"/>
    <property type="match status" value="1"/>
</dbReference>
<dbReference type="Proteomes" id="UP000748025">
    <property type="component" value="Unassembled WGS sequence"/>
</dbReference>
<dbReference type="GO" id="GO:0016282">
    <property type="term" value="C:eukaryotic 43S preinitiation complex"/>
    <property type="evidence" value="ECO:0007669"/>
    <property type="project" value="UniProtKB-UniRule"/>
</dbReference>
<dbReference type="InterPro" id="IPR000717">
    <property type="entry name" value="PCI_dom"/>
</dbReference>
<dbReference type="GO" id="GO:0006446">
    <property type="term" value="P:regulation of translational initiation"/>
    <property type="evidence" value="ECO:0007669"/>
    <property type="project" value="InterPro"/>
</dbReference>
<evidence type="ECO:0000256" key="2">
    <source>
        <dbReference type="ARBA" id="ARBA00022540"/>
    </source>
</evidence>
<dbReference type="Gene3D" id="1.25.40.250">
    <property type="entry name" value="ARM repeat, domain 1"/>
    <property type="match status" value="1"/>
</dbReference>
<evidence type="ECO:0000313" key="6">
    <source>
        <dbReference type="EMBL" id="KAG6018406.1"/>
    </source>
</evidence>
<accession>A0A9P7T3X0</accession>
<sequence length="233" mass="26454">MMNGEDPPERPDYITNIINGLERYNPEAVSALETYLQEQCEQKFCDSNANRTLLKLYQLNPDRLKDEVVTNILVKAMTLFPSPQFSLTLHLINPSAAATGELAEALTKLRLLNSQLESSQYAQFWASVDGDDLCADLIADISGFEETIRHTIARLISQAFRELKLTHLESWLGLNEDATRKFVTEVAGWTIDEEGTIKIPPNPENEAKKAEIREDVNVEQFARVIRRSWEETV</sequence>
<dbReference type="InterPro" id="IPR036388">
    <property type="entry name" value="WH-like_DNA-bd_sf"/>
</dbReference>
<dbReference type="GO" id="GO:0033290">
    <property type="term" value="C:eukaryotic 48S preinitiation complex"/>
    <property type="evidence" value="ECO:0007669"/>
    <property type="project" value="UniProtKB-UniRule"/>
</dbReference>
<comment type="subunit">
    <text evidence="4">Component of the eukaryotic translation initiation factor 3 (eIF-3) complex.</text>
</comment>
<dbReference type="InterPro" id="IPR016020">
    <property type="entry name" value="Transl_init_fac_sub12_N_euk"/>
</dbReference>
<dbReference type="AlphaFoldDB" id="A0A9P7T3X0"/>
<dbReference type="GO" id="GO:0003723">
    <property type="term" value="F:RNA binding"/>
    <property type="evidence" value="ECO:0007669"/>
    <property type="project" value="UniProtKB-UniRule"/>
</dbReference>
<dbReference type="SUPFAM" id="SSF48371">
    <property type="entry name" value="ARM repeat"/>
    <property type="match status" value="1"/>
</dbReference>
<dbReference type="InterPro" id="IPR033464">
    <property type="entry name" value="CSN8_PSD8_EIF3K"/>
</dbReference>
<dbReference type="PROSITE" id="PS50250">
    <property type="entry name" value="PCI"/>
    <property type="match status" value="1"/>
</dbReference>
<evidence type="ECO:0000256" key="3">
    <source>
        <dbReference type="ARBA" id="ARBA00022917"/>
    </source>
</evidence>
<keyword evidence="2 4" id="KW-0396">Initiation factor</keyword>
<feature type="domain" description="PCI" evidence="5">
    <location>
        <begin position="45"/>
        <end position="215"/>
    </location>
</feature>
<evidence type="ECO:0000256" key="4">
    <source>
        <dbReference type="HAMAP-Rule" id="MF_03010"/>
    </source>
</evidence>
<dbReference type="SUPFAM" id="SSF46785">
    <property type="entry name" value="Winged helix' DNA-binding domain"/>
    <property type="match status" value="1"/>
</dbReference>
<dbReference type="InterPro" id="IPR036390">
    <property type="entry name" value="WH_DNA-bd_sf"/>
</dbReference>
<dbReference type="OrthoDB" id="337745at2759"/>
<dbReference type="GO" id="GO:0005852">
    <property type="term" value="C:eukaryotic translation initiation factor 3 complex"/>
    <property type="evidence" value="ECO:0007669"/>
    <property type="project" value="UniProtKB-UniRule"/>
</dbReference>
<dbReference type="EMBL" id="SRPW01000016">
    <property type="protein sequence ID" value="KAG6018406.1"/>
    <property type="molecule type" value="Genomic_DNA"/>
</dbReference>
<evidence type="ECO:0000256" key="1">
    <source>
        <dbReference type="ARBA" id="ARBA00022490"/>
    </source>
</evidence>
<comment type="similarity">
    <text evidence="4">Belongs to the eIF-3 subunit K family.</text>
</comment>
<dbReference type="InterPro" id="IPR009374">
    <property type="entry name" value="eIF3k"/>
</dbReference>
<dbReference type="HAMAP" id="MF_03010">
    <property type="entry name" value="eIF3k"/>
    <property type="match status" value="1"/>
</dbReference>
<proteinExistence type="inferred from homology"/>
<gene>
    <name evidence="6" type="ORF">E4U43_001778</name>
</gene>
<dbReference type="GO" id="GO:0043022">
    <property type="term" value="F:ribosome binding"/>
    <property type="evidence" value="ECO:0007669"/>
    <property type="project" value="InterPro"/>
</dbReference>
<dbReference type="PANTHER" id="PTHR13022">
    <property type="entry name" value="EUKARYOTIC TRANSLATION INITIATION FACTOR 3 SUBUNIT 11"/>
    <property type="match status" value="1"/>
</dbReference>
<dbReference type="Gene3D" id="1.10.10.10">
    <property type="entry name" value="Winged helix-like DNA-binding domain superfamily/Winged helix DNA-binding domain"/>
    <property type="match status" value="1"/>
</dbReference>
<dbReference type="FunFam" id="1.10.10.10:FF:000389">
    <property type="entry name" value="Eukaryotic translation initiation factor 3 subunit K"/>
    <property type="match status" value="1"/>
</dbReference>
<protein>
    <recommendedName>
        <fullName evidence="4">Eukaryotic translation initiation factor 3 subunit K</fullName>
        <shortName evidence="4">eIF3k</shortName>
    </recommendedName>
    <alternativeName>
        <fullName evidence="4">eIF-3 p25</fullName>
    </alternativeName>
</protein>
<organism evidence="6 7">
    <name type="scientific">Claviceps pusilla</name>
    <dbReference type="NCBI Taxonomy" id="123648"/>
    <lineage>
        <taxon>Eukaryota</taxon>
        <taxon>Fungi</taxon>
        <taxon>Dikarya</taxon>
        <taxon>Ascomycota</taxon>
        <taxon>Pezizomycotina</taxon>
        <taxon>Sordariomycetes</taxon>
        <taxon>Hypocreomycetidae</taxon>
        <taxon>Hypocreales</taxon>
        <taxon>Clavicipitaceae</taxon>
        <taxon>Claviceps</taxon>
    </lineage>
</organism>
<comment type="caution">
    <text evidence="6">The sequence shown here is derived from an EMBL/GenBank/DDBJ whole genome shotgun (WGS) entry which is preliminary data.</text>
</comment>